<comment type="caution">
    <text evidence="1">The sequence shown here is derived from an EMBL/GenBank/DDBJ whole genome shotgun (WGS) entry which is preliminary data.</text>
</comment>
<gene>
    <name evidence="1" type="ORF">DY000_02015439</name>
</gene>
<reference evidence="1 2" key="1">
    <citation type="journal article" date="2020" name="BMC Genomics">
        <title>Intraspecific diversification of the crop wild relative Brassica cretica Lam. using demographic model selection.</title>
        <authorList>
            <person name="Kioukis A."/>
            <person name="Michalopoulou V.A."/>
            <person name="Briers L."/>
            <person name="Pirintsos S."/>
            <person name="Studholme D.J."/>
            <person name="Pavlidis P."/>
            <person name="Sarris P.F."/>
        </authorList>
    </citation>
    <scope>NUCLEOTIDE SEQUENCE [LARGE SCALE GENOMIC DNA]</scope>
    <source>
        <strain evidence="2">cv. PFS-1207/04</strain>
    </source>
</reference>
<sequence length="60" mass="6702">MAPEVDNVIEGTQRTPFMDCITSIPIPSIKLKIPPYNGKTDPTAHDLLLYRNGQTRFNDG</sequence>
<dbReference type="Proteomes" id="UP000266723">
    <property type="component" value="Unassembled WGS sequence"/>
</dbReference>
<organism evidence="1 2">
    <name type="scientific">Brassica cretica</name>
    <name type="common">Mustard</name>
    <dbReference type="NCBI Taxonomy" id="69181"/>
    <lineage>
        <taxon>Eukaryota</taxon>
        <taxon>Viridiplantae</taxon>
        <taxon>Streptophyta</taxon>
        <taxon>Embryophyta</taxon>
        <taxon>Tracheophyta</taxon>
        <taxon>Spermatophyta</taxon>
        <taxon>Magnoliopsida</taxon>
        <taxon>eudicotyledons</taxon>
        <taxon>Gunneridae</taxon>
        <taxon>Pentapetalae</taxon>
        <taxon>rosids</taxon>
        <taxon>malvids</taxon>
        <taxon>Brassicales</taxon>
        <taxon>Brassicaceae</taxon>
        <taxon>Brassiceae</taxon>
        <taxon>Brassica</taxon>
    </lineage>
</organism>
<accession>A0ABQ7CR07</accession>
<keyword evidence="2" id="KW-1185">Reference proteome</keyword>
<protein>
    <submittedName>
        <fullName evidence="1">Uncharacterized protein</fullName>
    </submittedName>
</protein>
<evidence type="ECO:0000313" key="1">
    <source>
        <dbReference type="EMBL" id="KAF3561650.1"/>
    </source>
</evidence>
<proteinExistence type="predicted"/>
<name>A0ABQ7CR07_BRACR</name>
<evidence type="ECO:0000313" key="2">
    <source>
        <dbReference type="Proteomes" id="UP000266723"/>
    </source>
</evidence>
<dbReference type="EMBL" id="QGKV02000759">
    <property type="protein sequence ID" value="KAF3561650.1"/>
    <property type="molecule type" value="Genomic_DNA"/>
</dbReference>